<feature type="region of interest" description="Disordered" evidence="1">
    <location>
        <begin position="130"/>
        <end position="152"/>
    </location>
</feature>
<organism evidence="2 3">
    <name type="scientific">Streptomyces orinoci</name>
    <name type="common">Streptoverticillium orinoci</name>
    <dbReference type="NCBI Taxonomy" id="67339"/>
    <lineage>
        <taxon>Bacteria</taxon>
        <taxon>Bacillati</taxon>
        <taxon>Actinomycetota</taxon>
        <taxon>Actinomycetes</taxon>
        <taxon>Kitasatosporales</taxon>
        <taxon>Streptomycetaceae</taxon>
        <taxon>Streptomyces</taxon>
    </lineage>
</organism>
<dbReference type="Gene3D" id="1.10.510.10">
    <property type="entry name" value="Transferase(Phosphotransferase) domain 1"/>
    <property type="match status" value="1"/>
</dbReference>
<accession>A0ABV3K677</accession>
<evidence type="ECO:0000313" key="2">
    <source>
        <dbReference type="EMBL" id="MEV5510014.1"/>
    </source>
</evidence>
<dbReference type="SMART" id="SM00564">
    <property type="entry name" value="PQQ"/>
    <property type="match status" value="3"/>
</dbReference>
<dbReference type="Gene3D" id="2.130.10.10">
    <property type="entry name" value="YVTN repeat-like/Quinoprotein amine dehydrogenase"/>
    <property type="match status" value="1"/>
</dbReference>
<protein>
    <submittedName>
        <fullName evidence="2">PQQ-binding-like beta-propeller repeat protein</fullName>
    </submittedName>
</protein>
<dbReference type="InterPro" id="IPR011009">
    <property type="entry name" value="Kinase-like_dom_sf"/>
</dbReference>
<dbReference type="RefSeq" id="WP_277751794.1">
    <property type="nucleotide sequence ID" value="NZ_JBFAUK010000026.1"/>
</dbReference>
<dbReference type="InterPro" id="IPR018391">
    <property type="entry name" value="PQQ_b-propeller_rpt"/>
</dbReference>
<feature type="compositionally biased region" description="Pro residues" evidence="1">
    <location>
        <begin position="135"/>
        <end position="149"/>
    </location>
</feature>
<gene>
    <name evidence="2" type="ORF">AB0L16_26860</name>
</gene>
<dbReference type="InterPro" id="IPR011047">
    <property type="entry name" value="Quinoprotein_ADH-like_sf"/>
</dbReference>
<sequence>MSPGDEALDQLIARHGPLPPDALRQLAVRLVTALAPLHATGSAHGGCIPSRILMTPAGPQLAPPTVLVTGIAPADDIHALGTVLHFAATGLPHTAPHPPEIPDPALRALVLDCLAPHPAARPTAPQLLQRLGQPAAPPPPPYPPTPPPGSRIRGWRGPTALLAGVLAAILGLALGLTYWSTDSAGSSDGSAPSGATRPGGAPNHRTGGFTWSLTKADTGSYVGLWSTPSSVVLGTNSGLTAYNAATGRQLWSWRPPDNGILCNMSHNAPTGVGAFSYGSFVSNPGIEKCDHLQTISLASGKPGWAQPVSLVGSGSTGFPDLTGGASLSIGDGVVTAAFAGPKAREHGSGGLLVADARTGRVRWSADADGTALPGGCQLSGHAQAVLNKVYALANCGSQTTLFSFPGDIDAPAAHSLGSLSDCQGPINTKTISGMMTANATHLLVGCGPPDPGGRLFTVSAATGELRRLDTTGVATGSVASLYGGAYAPVNVLMGGDTLYLPKGRDSTDADHNDGVVAIDLNTGHQRWSSSLPEASSVTLLAPTPSGASGTSGASGASGVEVLAGSADQRFRYTITGPRQAVKGPALTADQAKFFASAGAADGLLAVRAGDYLAVGFPGSHRPDQPVLGVLPPAARHD</sequence>
<reference evidence="2 3" key="1">
    <citation type="submission" date="2024-06" db="EMBL/GenBank/DDBJ databases">
        <title>The Natural Products Discovery Center: Release of the First 8490 Sequenced Strains for Exploring Actinobacteria Biosynthetic Diversity.</title>
        <authorList>
            <person name="Kalkreuter E."/>
            <person name="Kautsar S.A."/>
            <person name="Yang D."/>
            <person name="Bader C.D."/>
            <person name="Teijaro C.N."/>
            <person name="Fluegel L."/>
            <person name="Davis C.M."/>
            <person name="Simpson J.R."/>
            <person name="Lauterbach L."/>
            <person name="Steele A.D."/>
            <person name="Gui C."/>
            <person name="Meng S."/>
            <person name="Li G."/>
            <person name="Viehrig K."/>
            <person name="Ye F."/>
            <person name="Su P."/>
            <person name="Kiefer A.F."/>
            <person name="Nichols A."/>
            <person name="Cepeda A.J."/>
            <person name="Yan W."/>
            <person name="Fan B."/>
            <person name="Jiang Y."/>
            <person name="Adhikari A."/>
            <person name="Zheng C.-J."/>
            <person name="Schuster L."/>
            <person name="Cowan T.M."/>
            <person name="Smanski M.J."/>
            <person name="Chevrette M.G."/>
            <person name="De Carvalho L.P.S."/>
            <person name="Shen B."/>
        </authorList>
    </citation>
    <scope>NUCLEOTIDE SEQUENCE [LARGE SCALE GENOMIC DNA]</scope>
    <source>
        <strain evidence="2 3">NPDC052347</strain>
    </source>
</reference>
<evidence type="ECO:0000313" key="3">
    <source>
        <dbReference type="Proteomes" id="UP001552594"/>
    </source>
</evidence>
<name>A0ABV3K677_STRON</name>
<dbReference type="EMBL" id="JBFAUK010000026">
    <property type="protein sequence ID" value="MEV5510014.1"/>
    <property type="molecule type" value="Genomic_DNA"/>
</dbReference>
<keyword evidence="3" id="KW-1185">Reference proteome</keyword>
<feature type="region of interest" description="Disordered" evidence="1">
    <location>
        <begin position="185"/>
        <end position="209"/>
    </location>
</feature>
<dbReference type="SUPFAM" id="SSF50998">
    <property type="entry name" value="Quinoprotein alcohol dehydrogenase-like"/>
    <property type="match status" value="1"/>
</dbReference>
<comment type="caution">
    <text evidence="2">The sequence shown here is derived from an EMBL/GenBank/DDBJ whole genome shotgun (WGS) entry which is preliminary data.</text>
</comment>
<dbReference type="Proteomes" id="UP001552594">
    <property type="component" value="Unassembled WGS sequence"/>
</dbReference>
<proteinExistence type="predicted"/>
<dbReference type="SUPFAM" id="SSF56112">
    <property type="entry name" value="Protein kinase-like (PK-like)"/>
    <property type="match status" value="1"/>
</dbReference>
<feature type="compositionally biased region" description="Low complexity" evidence="1">
    <location>
        <begin position="185"/>
        <end position="196"/>
    </location>
</feature>
<evidence type="ECO:0000256" key="1">
    <source>
        <dbReference type="SAM" id="MobiDB-lite"/>
    </source>
</evidence>
<dbReference type="InterPro" id="IPR015943">
    <property type="entry name" value="WD40/YVTN_repeat-like_dom_sf"/>
</dbReference>